<dbReference type="SUPFAM" id="SSF53474">
    <property type="entry name" value="alpha/beta-Hydrolases"/>
    <property type="match status" value="1"/>
</dbReference>
<protein>
    <submittedName>
        <fullName evidence="1">Lipase 3</fullName>
    </submittedName>
</protein>
<reference evidence="1 2" key="1">
    <citation type="journal article" date="2010" name="Science">
        <title>Genomic comparison of the ants Camponotus floridanus and Harpegnathos saltator.</title>
        <authorList>
            <person name="Bonasio R."/>
            <person name="Zhang G."/>
            <person name="Ye C."/>
            <person name="Mutti N.S."/>
            <person name="Fang X."/>
            <person name="Qin N."/>
            <person name="Donahue G."/>
            <person name="Yang P."/>
            <person name="Li Q."/>
            <person name="Li C."/>
            <person name="Zhang P."/>
            <person name="Huang Z."/>
            <person name="Berger S.L."/>
            <person name="Reinberg D."/>
            <person name="Wang J."/>
            <person name="Liebig J."/>
        </authorList>
    </citation>
    <scope>NUCLEOTIDE SEQUENCE [LARGE SCALE GENOMIC DNA]</scope>
    <source>
        <strain evidence="2">C129</strain>
    </source>
</reference>
<keyword evidence="2" id="KW-1185">Reference proteome</keyword>
<dbReference type="InParanoid" id="E2A900"/>
<proteinExistence type="predicted"/>
<dbReference type="Proteomes" id="UP000000311">
    <property type="component" value="Unassembled WGS sequence"/>
</dbReference>
<dbReference type="OrthoDB" id="9974421at2759"/>
<dbReference type="AlphaFoldDB" id="E2A900"/>
<sequence>MFYGDNDPITLKSNVLQLYKQLPNVILLEEIPYRLFTHMDFLWSIDGKALLYDRVIEVMQEFESGSNTSFR</sequence>
<evidence type="ECO:0000313" key="1">
    <source>
        <dbReference type="EMBL" id="EFN70099.1"/>
    </source>
</evidence>
<organism evidence="2">
    <name type="scientific">Camponotus floridanus</name>
    <name type="common">Florida carpenter ant</name>
    <dbReference type="NCBI Taxonomy" id="104421"/>
    <lineage>
        <taxon>Eukaryota</taxon>
        <taxon>Metazoa</taxon>
        <taxon>Ecdysozoa</taxon>
        <taxon>Arthropoda</taxon>
        <taxon>Hexapoda</taxon>
        <taxon>Insecta</taxon>
        <taxon>Pterygota</taxon>
        <taxon>Neoptera</taxon>
        <taxon>Endopterygota</taxon>
        <taxon>Hymenoptera</taxon>
        <taxon>Apocrita</taxon>
        <taxon>Aculeata</taxon>
        <taxon>Formicoidea</taxon>
        <taxon>Formicidae</taxon>
        <taxon>Formicinae</taxon>
        <taxon>Camponotus</taxon>
    </lineage>
</organism>
<dbReference type="InterPro" id="IPR029058">
    <property type="entry name" value="AB_hydrolase_fold"/>
</dbReference>
<gene>
    <name evidence="1" type="ORF">EAG_07494</name>
</gene>
<dbReference type="OMA" id="MQEFESG"/>
<evidence type="ECO:0000313" key="2">
    <source>
        <dbReference type="Proteomes" id="UP000000311"/>
    </source>
</evidence>
<dbReference type="EMBL" id="GL437703">
    <property type="protein sequence ID" value="EFN70099.1"/>
    <property type="molecule type" value="Genomic_DNA"/>
</dbReference>
<name>E2A900_CAMFO</name>
<accession>E2A900</accession>
<dbReference type="Gene3D" id="3.40.50.1820">
    <property type="entry name" value="alpha/beta hydrolase"/>
    <property type="match status" value="1"/>
</dbReference>